<evidence type="ECO:0000313" key="2">
    <source>
        <dbReference type="Proteomes" id="UP001609186"/>
    </source>
</evidence>
<gene>
    <name evidence="1" type="ORF">ACGTRS_10305</name>
</gene>
<comment type="caution">
    <text evidence="1">The sequence shown here is derived from an EMBL/GenBank/DDBJ whole genome shotgun (WGS) entry which is preliminary data.</text>
</comment>
<sequence length="248" mass="27442">MRSGGTQDVPWKRGRAWSRIKSTAAEQRQLWREVGEALLVGRRLFPSNNKFGAWCVEKGFDMDRRYRAAAMWVAENWQAVVRNTDNASDPIQLQKDHAAATESAVLGDKALDTPEPTVNLQAVAQQARKINALANSAAAGDETAKRHLDKKAKDFGGSVEEVVKAARAVAPELTVPADALKTLEAAKREGVRIGNQHDFTRETICVRTRARNSPRGLTPSLCNYWVKRNDSSRKHGDSLDCRGGCHLR</sequence>
<dbReference type="RefSeq" id="WP_395129215.1">
    <property type="nucleotide sequence ID" value="NZ_JBIMPM010000009.1"/>
</dbReference>
<keyword evidence="2" id="KW-1185">Reference proteome</keyword>
<accession>A0ABW7L189</accession>
<reference evidence="1 2" key="1">
    <citation type="submission" date="2024-10" db="EMBL/GenBank/DDBJ databases">
        <title>Burkholderia semiarida in Mexico.</title>
        <authorList>
            <person name="Estrada P."/>
        </authorList>
    </citation>
    <scope>NUCLEOTIDE SEQUENCE [LARGE SCALE GENOMIC DNA]</scope>
    <source>
        <strain evidence="1 2">CLM7-1</strain>
    </source>
</reference>
<dbReference type="EMBL" id="JBIMPM010000009">
    <property type="protein sequence ID" value="MFH5251616.1"/>
    <property type="molecule type" value="Genomic_DNA"/>
</dbReference>
<dbReference type="Proteomes" id="UP001609186">
    <property type="component" value="Unassembled WGS sequence"/>
</dbReference>
<organism evidence="1 2">
    <name type="scientific">Burkholderia semiarida</name>
    <dbReference type="NCBI Taxonomy" id="2843303"/>
    <lineage>
        <taxon>Bacteria</taxon>
        <taxon>Pseudomonadati</taxon>
        <taxon>Pseudomonadota</taxon>
        <taxon>Betaproteobacteria</taxon>
        <taxon>Burkholderiales</taxon>
        <taxon>Burkholderiaceae</taxon>
        <taxon>Burkholderia</taxon>
        <taxon>Burkholderia cepacia complex</taxon>
    </lineage>
</organism>
<name>A0ABW7L189_9BURK</name>
<protein>
    <submittedName>
        <fullName evidence="1">Uncharacterized protein</fullName>
    </submittedName>
</protein>
<evidence type="ECO:0000313" key="1">
    <source>
        <dbReference type="EMBL" id="MFH5251616.1"/>
    </source>
</evidence>
<proteinExistence type="predicted"/>